<dbReference type="EMBL" id="HBNS01016316">
    <property type="protein sequence ID" value="CAE4603716.1"/>
    <property type="molecule type" value="Transcribed_RNA"/>
</dbReference>
<sequence length="693" mass="72823">MRTMSLLSKNLLRKGVSRGRFRSLFAISSNIREKTDNDGDPKRIHSVAVADNITLSRRRIQSNPSSSSVRRFSSSQHSASSSIERATAPIDYDPSQRWKAVPPANAVHLSIGAVYVYSMWTPSFTTALGVVSCAPADWTHSEVLPVFSTAAVTLGFTTSFLGSWVERVGPRKAGTVGSLFWGSALTTTAIGVHFHSLPVLYLGYGLLGGIGWGLMYLAPITTVMKWFPDRRGLATGIALSAFGAGAAIAPGIIQTIVDYFAVAPEFIGTLADFAHGENLSAANTHVELITLPDGSQVIANSSPVGEPGRPVIVATELDVSKLPNVTRGPGVYALGTGDTGVSKALGSLGLAYGALGLLGSRFMMVPHPQWSLAPLDAKDRGEGVGKNADIRINENNNFGLPASYVTTNTLQFPLLWLSVFGNATGGLALLSSSKLMITDIWTGVAPSLVTTSFATGYVSALGIGMAVGRFGWSALSDYIGRKNTYALFGVGIPIMGFAPTLCHSAVASSGTGDSVLPLVMTFYGGSVLAITFYGGIFSVLPAYIADLFGQKHAGAIHGKALTAWAASAVAGPMGLAYLRSNSVESATQELLRTVENVDAFHNTFGCSASDTEAIRTLIDAKTITIGRLMELVPPGTIDPTPFLYDSTCYVAAGLMGVSALANLSIQPLDVKKTLKDLKATGMGKSQPPQKNSN</sequence>
<feature type="transmembrane region" description="Helical" evidence="2">
    <location>
        <begin position="232"/>
        <end position="253"/>
    </location>
</feature>
<dbReference type="PANTHER" id="PTHR11360:SF317">
    <property type="entry name" value="MAJOR FACILITATOR SUPERFAMILY (MFS) PROFILE DOMAIN-CONTAINING PROTEIN-RELATED"/>
    <property type="match status" value="1"/>
</dbReference>
<feature type="compositionally biased region" description="Low complexity" evidence="1">
    <location>
        <begin position="61"/>
        <end position="82"/>
    </location>
</feature>
<dbReference type="PANTHER" id="PTHR11360">
    <property type="entry name" value="MONOCARBOXYLATE TRANSPORTER"/>
    <property type="match status" value="1"/>
</dbReference>
<feature type="transmembrane region" description="Helical" evidence="2">
    <location>
        <begin position="143"/>
        <end position="164"/>
    </location>
</feature>
<gene>
    <name evidence="3" type="ORF">DBRI00130_LOCUS13080</name>
</gene>
<keyword evidence="2" id="KW-0812">Transmembrane</keyword>
<dbReference type="SUPFAM" id="SSF103473">
    <property type="entry name" value="MFS general substrate transporter"/>
    <property type="match status" value="2"/>
</dbReference>
<evidence type="ECO:0000313" key="3">
    <source>
        <dbReference type="EMBL" id="CAE4603716.1"/>
    </source>
</evidence>
<proteinExistence type="predicted"/>
<organism evidence="3">
    <name type="scientific">Ditylum brightwellii</name>
    <dbReference type="NCBI Taxonomy" id="49249"/>
    <lineage>
        <taxon>Eukaryota</taxon>
        <taxon>Sar</taxon>
        <taxon>Stramenopiles</taxon>
        <taxon>Ochrophyta</taxon>
        <taxon>Bacillariophyta</taxon>
        <taxon>Mediophyceae</taxon>
        <taxon>Lithodesmiophycidae</taxon>
        <taxon>Lithodesmiales</taxon>
        <taxon>Lithodesmiaceae</taxon>
        <taxon>Ditylum</taxon>
    </lineage>
</organism>
<feature type="transmembrane region" description="Helical" evidence="2">
    <location>
        <begin position="453"/>
        <end position="472"/>
    </location>
</feature>
<protein>
    <recommendedName>
        <fullName evidence="4">Major facilitator superfamily (MFS) profile domain-containing protein</fullName>
    </recommendedName>
</protein>
<feature type="transmembrane region" description="Helical" evidence="2">
    <location>
        <begin position="414"/>
        <end position="433"/>
    </location>
</feature>
<dbReference type="Gene3D" id="1.20.1250.20">
    <property type="entry name" value="MFS general substrate transporter like domains"/>
    <property type="match status" value="2"/>
</dbReference>
<keyword evidence="2" id="KW-0472">Membrane</keyword>
<reference evidence="3" key="1">
    <citation type="submission" date="2021-01" db="EMBL/GenBank/DDBJ databases">
        <authorList>
            <person name="Corre E."/>
            <person name="Pelletier E."/>
            <person name="Niang G."/>
            <person name="Scheremetjew M."/>
            <person name="Finn R."/>
            <person name="Kale V."/>
            <person name="Holt S."/>
            <person name="Cochrane G."/>
            <person name="Meng A."/>
            <person name="Brown T."/>
            <person name="Cohen L."/>
        </authorList>
    </citation>
    <scope>NUCLEOTIDE SEQUENCE</scope>
    <source>
        <strain evidence="3">GSO104</strain>
    </source>
</reference>
<keyword evidence="2" id="KW-1133">Transmembrane helix</keyword>
<dbReference type="InterPro" id="IPR011701">
    <property type="entry name" value="MFS"/>
</dbReference>
<accession>A0A7S4R527</accession>
<feature type="transmembrane region" description="Helical" evidence="2">
    <location>
        <begin position="106"/>
        <end position="131"/>
    </location>
</feature>
<name>A0A7S4R527_9STRA</name>
<feature type="transmembrane region" description="Helical" evidence="2">
    <location>
        <begin position="484"/>
        <end position="506"/>
    </location>
</feature>
<evidence type="ECO:0000256" key="2">
    <source>
        <dbReference type="SAM" id="Phobius"/>
    </source>
</evidence>
<feature type="transmembrane region" description="Helical" evidence="2">
    <location>
        <begin position="201"/>
        <end position="220"/>
    </location>
</feature>
<dbReference type="Pfam" id="PF07690">
    <property type="entry name" value="MFS_1"/>
    <property type="match status" value="1"/>
</dbReference>
<dbReference type="GO" id="GO:0022857">
    <property type="term" value="F:transmembrane transporter activity"/>
    <property type="evidence" value="ECO:0007669"/>
    <property type="project" value="InterPro"/>
</dbReference>
<evidence type="ECO:0008006" key="4">
    <source>
        <dbReference type="Google" id="ProtNLM"/>
    </source>
</evidence>
<dbReference type="InterPro" id="IPR050327">
    <property type="entry name" value="Proton-linked_MCT"/>
</dbReference>
<feature type="transmembrane region" description="Helical" evidence="2">
    <location>
        <begin position="526"/>
        <end position="548"/>
    </location>
</feature>
<feature type="region of interest" description="Disordered" evidence="1">
    <location>
        <begin position="60"/>
        <end position="86"/>
    </location>
</feature>
<dbReference type="AlphaFoldDB" id="A0A7S4R527"/>
<evidence type="ECO:0000256" key="1">
    <source>
        <dbReference type="SAM" id="MobiDB-lite"/>
    </source>
</evidence>
<dbReference type="InterPro" id="IPR036259">
    <property type="entry name" value="MFS_trans_sf"/>
</dbReference>